<organism evidence="1 2">
    <name type="scientific">Chromobacterium haemolyticum</name>
    <dbReference type="NCBI Taxonomy" id="394935"/>
    <lineage>
        <taxon>Bacteria</taxon>
        <taxon>Pseudomonadati</taxon>
        <taxon>Pseudomonadota</taxon>
        <taxon>Betaproteobacteria</taxon>
        <taxon>Neisseriales</taxon>
        <taxon>Chromobacteriaceae</taxon>
        <taxon>Chromobacterium</taxon>
    </lineage>
</organism>
<dbReference type="EMBL" id="MUKV01000046">
    <property type="protein sequence ID" value="OQS32490.1"/>
    <property type="molecule type" value="Genomic_DNA"/>
</dbReference>
<protein>
    <submittedName>
        <fullName evidence="1">Uncharacterized protein</fullName>
    </submittedName>
</protein>
<reference evidence="1 2" key="1">
    <citation type="submission" date="2017-02" db="EMBL/GenBank/DDBJ databases">
        <title>Chromobacterium haemolyticum H5244.</title>
        <authorList>
            <person name="Gulvik C.A."/>
        </authorList>
    </citation>
    <scope>NUCLEOTIDE SEQUENCE [LARGE SCALE GENOMIC DNA]</scope>
    <source>
        <strain evidence="1 2">H5244</strain>
    </source>
</reference>
<comment type="caution">
    <text evidence="1">The sequence shown here is derived from an EMBL/GenBank/DDBJ whole genome shotgun (WGS) entry which is preliminary data.</text>
</comment>
<evidence type="ECO:0000313" key="1">
    <source>
        <dbReference type="EMBL" id="OQS32490.1"/>
    </source>
</evidence>
<evidence type="ECO:0000313" key="2">
    <source>
        <dbReference type="Proteomes" id="UP000192721"/>
    </source>
</evidence>
<dbReference type="AlphaFoldDB" id="A0A1W0CCM0"/>
<accession>A0A1W0CCM0</accession>
<dbReference type="Proteomes" id="UP000192721">
    <property type="component" value="Unassembled WGS sequence"/>
</dbReference>
<gene>
    <name evidence="1" type="ORF">B0T45_21735</name>
</gene>
<name>A0A1W0CCM0_9NEIS</name>
<sequence>MIEGGAVLELIKAHIAKRKLVQAAVQEMAKELGVEGGVTNRLEGNLLGVIFPGDRHPDFKAPDRNGVCYPKKNSEWAKRLAAAPRYQPASIVISDALGVPTDLHYTSQNCYGSTGIGHPFQECGFLYLSESGPFAMWIPDVPGEVALMEAEGKTVKDPAKSFVPEFDGCRRIDREEWDFVVAQYQLQKKRKQAEGEKA</sequence>
<proteinExistence type="predicted"/>